<dbReference type="Proteomes" id="UP000590511">
    <property type="component" value="Unassembled WGS sequence"/>
</dbReference>
<dbReference type="GO" id="GO:0043531">
    <property type="term" value="F:ADP binding"/>
    <property type="evidence" value="ECO:0007669"/>
    <property type="project" value="InterPro"/>
</dbReference>
<comment type="caution">
    <text evidence="4">The sequence shown here is derived from an EMBL/GenBank/DDBJ whole genome shotgun (WGS) entry which is preliminary data.</text>
</comment>
<reference evidence="4 5" key="1">
    <citation type="submission" date="2020-08" db="EMBL/GenBank/DDBJ databases">
        <title>Sequencing the genomes of 1000 actinobacteria strains.</title>
        <authorList>
            <person name="Klenk H.-P."/>
        </authorList>
    </citation>
    <scope>NUCLEOTIDE SEQUENCE [LARGE SCALE GENOMIC DNA]</scope>
    <source>
        <strain evidence="4 5">DSM 43150</strain>
    </source>
</reference>
<evidence type="ECO:0000256" key="2">
    <source>
        <dbReference type="SAM" id="Phobius"/>
    </source>
</evidence>
<feature type="transmembrane region" description="Helical" evidence="2">
    <location>
        <begin position="12"/>
        <end position="31"/>
    </location>
</feature>
<feature type="transmembrane region" description="Helical" evidence="2">
    <location>
        <begin position="38"/>
        <end position="57"/>
    </location>
</feature>
<name>A0A7W7HGS4_9ACTN</name>
<proteinExistence type="predicted"/>
<dbReference type="EMBL" id="JACHNC010000001">
    <property type="protein sequence ID" value="MBB4750239.1"/>
    <property type="molecule type" value="Genomic_DNA"/>
</dbReference>
<accession>A0A7W7HGS4</accession>
<evidence type="ECO:0000313" key="4">
    <source>
        <dbReference type="EMBL" id="MBB4750239.1"/>
    </source>
</evidence>
<keyword evidence="2" id="KW-0812">Transmembrane</keyword>
<evidence type="ECO:0000313" key="5">
    <source>
        <dbReference type="Proteomes" id="UP000590511"/>
    </source>
</evidence>
<dbReference type="RefSeq" id="WP_188122438.1">
    <property type="nucleotide sequence ID" value="NZ_JACHNC010000001.1"/>
</dbReference>
<dbReference type="InterPro" id="IPR027417">
    <property type="entry name" value="P-loop_NTPase"/>
</dbReference>
<dbReference type="SUPFAM" id="SSF52540">
    <property type="entry name" value="P-loop containing nucleoside triphosphate hydrolases"/>
    <property type="match status" value="1"/>
</dbReference>
<protein>
    <recommendedName>
        <fullName evidence="3">NB-ARC domain-containing protein</fullName>
    </recommendedName>
</protein>
<evidence type="ECO:0000256" key="1">
    <source>
        <dbReference type="SAM" id="MobiDB-lite"/>
    </source>
</evidence>
<dbReference type="Gene3D" id="3.40.50.300">
    <property type="entry name" value="P-loop containing nucleotide triphosphate hydrolases"/>
    <property type="match status" value="1"/>
</dbReference>
<dbReference type="InterPro" id="IPR002182">
    <property type="entry name" value="NB-ARC"/>
</dbReference>
<evidence type="ECO:0000259" key="3">
    <source>
        <dbReference type="Pfam" id="PF00931"/>
    </source>
</evidence>
<feature type="domain" description="NB-ARC" evidence="3">
    <location>
        <begin position="157"/>
        <end position="291"/>
    </location>
</feature>
<dbReference type="PANTHER" id="PTHR46082:SF6">
    <property type="entry name" value="AAA+ ATPASE DOMAIN-CONTAINING PROTEIN-RELATED"/>
    <property type="match status" value="1"/>
</dbReference>
<dbReference type="InterPro" id="IPR053137">
    <property type="entry name" value="NLR-like"/>
</dbReference>
<dbReference type="Pfam" id="PF13424">
    <property type="entry name" value="TPR_12"/>
    <property type="match status" value="1"/>
</dbReference>
<dbReference type="Pfam" id="PF00931">
    <property type="entry name" value="NB-ARC"/>
    <property type="match status" value="1"/>
</dbReference>
<keyword evidence="2" id="KW-1133">Transmembrane helix</keyword>
<organism evidence="4 5">
    <name type="scientific">Actinoplanes lobatus</name>
    <dbReference type="NCBI Taxonomy" id="113568"/>
    <lineage>
        <taxon>Bacteria</taxon>
        <taxon>Bacillati</taxon>
        <taxon>Actinomycetota</taxon>
        <taxon>Actinomycetes</taxon>
        <taxon>Micromonosporales</taxon>
        <taxon>Micromonosporaceae</taxon>
        <taxon>Actinoplanes</taxon>
    </lineage>
</organism>
<feature type="compositionally biased region" description="Low complexity" evidence="1">
    <location>
        <begin position="72"/>
        <end position="90"/>
    </location>
</feature>
<gene>
    <name evidence="4" type="ORF">BJ964_004400</name>
</gene>
<sequence length="873" mass="94056">MPPRTPRAILVGRILFAAVVACLAAFLFGAGLEIADQLASAIAVVVALVTFAATYLFPPPQPPVTPDPPATAQPTTTAAGPATTDPSTSAEPIAAAGSGTADNDVSGAKPECVGTIPPLASAFQPRTGLRERIMAARGAGTDVVLGENDDAGRAARVLSGGGGVGKSQLAAWFAHQAIVERRTDLVVWVPAGSPDQILTAYARAAERVKAPGVSGTDESADAAAFLEWLHTTDLTWLIVLDDVTDPAHIADLWPPARPTGWTLATTRLQDATVLSSGRQKIDIDVYSPGESIAYLTARLEREGLAACLDDSVPELTEALGHLPLALSHATAYLINQALPCRAYLSLYRDSSHRLTELMPATSRPDDYTRPVATTLLLALKAADVTEPVGLARPTLTLASLLDPAGHPEAFWGTEAVTGYLSSAAGAPVTASRAREVLRLLYRYSLINHTPGDSARAVRIHALTARAARESAKNLPTAARAAADALREIWPENDHMVTDLTTSLRANSITLYEVSDDALWLPEVHTLVHSVGISLSDAGLYRSAVDYRTAVAEKAERLLGNQRSETIDARANLAVSYGRDGRTRDAIALEEQVLTDSERILGNQHPDTILARANLAASYRQDGRTRDAITLQEQVVGESEHILGNQHPNTILARANLAASYWQDGRTRDAIALEEQVLTDSERILGNQHPDTIRARANLAVSYGQDGRTRDAIALEEQVLTDRERILGNQHPDTIRARANLAASYGQDGRTRDAIALEEQVLTDRERILGNQHPDTIRARANLAVSYWQDGRTRDAIALEEQVLTDRERILGNQHPDTIRARANLAVSYWQDGRKNEAVALLTRAVEQFREIVGPKHPDTVAHARMLDRWADSA</sequence>
<feature type="compositionally biased region" description="Pro residues" evidence="1">
    <location>
        <begin position="62"/>
        <end position="71"/>
    </location>
</feature>
<dbReference type="Pfam" id="PF13374">
    <property type="entry name" value="TPR_10"/>
    <property type="match status" value="5"/>
</dbReference>
<keyword evidence="2" id="KW-0472">Membrane</keyword>
<feature type="region of interest" description="Disordered" evidence="1">
    <location>
        <begin position="62"/>
        <end position="110"/>
    </location>
</feature>
<dbReference type="PANTHER" id="PTHR46082">
    <property type="entry name" value="ATP/GTP-BINDING PROTEIN-RELATED"/>
    <property type="match status" value="1"/>
</dbReference>
<dbReference type="SUPFAM" id="SSF48452">
    <property type="entry name" value="TPR-like"/>
    <property type="match status" value="3"/>
</dbReference>
<dbReference type="AlphaFoldDB" id="A0A7W7HGS4"/>
<dbReference type="Gene3D" id="1.25.40.10">
    <property type="entry name" value="Tetratricopeptide repeat domain"/>
    <property type="match status" value="2"/>
</dbReference>
<dbReference type="InterPro" id="IPR011990">
    <property type="entry name" value="TPR-like_helical_dom_sf"/>
</dbReference>